<reference evidence="2 3" key="1">
    <citation type="submission" date="2018-10" db="EMBL/GenBank/DDBJ databases">
        <title>Draft genome sequence of the microsporidian Tubulinosema ratisbonensis.</title>
        <authorList>
            <person name="Polonais V."/>
            <person name="Peyretaillade E."/>
            <person name="Niehus S."/>
            <person name="Wawrzyniak I."/>
            <person name="Franchet A."/>
            <person name="Gaspin C."/>
            <person name="Reichstadt M."/>
            <person name="Belser C."/>
            <person name="Labadie K."/>
            <person name="Delbac F."/>
            <person name="Ferrandon D."/>
        </authorList>
    </citation>
    <scope>NUCLEOTIDE SEQUENCE [LARGE SCALE GENOMIC DNA]</scope>
    <source>
        <strain evidence="2 3">Franzen</strain>
    </source>
</reference>
<evidence type="ECO:0000313" key="2">
    <source>
        <dbReference type="EMBL" id="RVD92229.1"/>
    </source>
</evidence>
<keyword evidence="1" id="KW-0812">Transmembrane</keyword>
<dbReference type="AlphaFoldDB" id="A0A437AMC0"/>
<dbReference type="EMBL" id="RCSS01000270">
    <property type="protein sequence ID" value="RVD92229.1"/>
    <property type="molecule type" value="Genomic_DNA"/>
</dbReference>
<keyword evidence="1" id="KW-1133">Transmembrane helix</keyword>
<keyword evidence="1" id="KW-0472">Membrane</keyword>
<keyword evidence="3" id="KW-1185">Reference proteome</keyword>
<comment type="caution">
    <text evidence="2">The sequence shown here is derived from an EMBL/GenBank/DDBJ whole genome shotgun (WGS) entry which is preliminary data.</text>
</comment>
<name>A0A437AMC0_9MICR</name>
<dbReference type="OrthoDB" id="2192753at2759"/>
<dbReference type="VEuPathDB" id="MicrosporidiaDB:TUBRATIS_12740"/>
<feature type="transmembrane region" description="Helical" evidence="1">
    <location>
        <begin position="12"/>
        <end position="32"/>
    </location>
</feature>
<protein>
    <submittedName>
        <fullName evidence="2">Uncharacterized protein</fullName>
    </submittedName>
</protein>
<feature type="transmembrane region" description="Helical" evidence="1">
    <location>
        <begin position="38"/>
        <end position="56"/>
    </location>
</feature>
<gene>
    <name evidence="2" type="ORF">TUBRATIS_12740</name>
</gene>
<dbReference type="Proteomes" id="UP000282876">
    <property type="component" value="Unassembled WGS sequence"/>
</dbReference>
<accession>A0A437AMC0</accession>
<proteinExistence type="predicted"/>
<sequence length="109" mass="12764">MKYEIPYFCPIQSLHFCLSVFLCPCIVSSIIYSKLFTTKPFSLFAFIFIPFAAYGIRRYVVEKLNYNESYEISAMKACCFCNSLTQDLNEMKTRKIGVFRFNSEDEIIL</sequence>
<evidence type="ECO:0000313" key="3">
    <source>
        <dbReference type="Proteomes" id="UP000282876"/>
    </source>
</evidence>
<organism evidence="2 3">
    <name type="scientific">Tubulinosema ratisbonensis</name>
    <dbReference type="NCBI Taxonomy" id="291195"/>
    <lineage>
        <taxon>Eukaryota</taxon>
        <taxon>Fungi</taxon>
        <taxon>Fungi incertae sedis</taxon>
        <taxon>Microsporidia</taxon>
        <taxon>Tubulinosematoidea</taxon>
        <taxon>Tubulinosematidae</taxon>
        <taxon>Tubulinosema</taxon>
    </lineage>
</organism>
<evidence type="ECO:0000256" key="1">
    <source>
        <dbReference type="SAM" id="Phobius"/>
    </source>
</evidence>